<comment type="caution">
    <text evidence="1">The sequence shown here is derived from an EMBL/GenBank/DDBJ whole genome shotgun (WGS) entry which is preliminary data.</text>
</comment>
<evidence type="ECO:0000313" key="2">
    <source>
        <dbReference type="Proteomes" id="UP000215914"/>
    </source>
</evidence>
<reference evidence="1" key="2">
    <citation type="submission" date="2020-06" db="EMBL/GenBank/DDBJ databases">
        <title>Helianthus annuus Genome sequencing and assembly Release 2.</title>
        <authorList>
            <person name="Gouzy J."/>
            <person name="Langlade N."/>
            <person name="Munos S."/>
        </authorList>
    </citation>
    <scope>NUCLEOTIDE SEQUENCE</scope>
    <source>
        <tissue evidence="1">Leaves</tissue>
    </source>
</reference>
<dbReference type="Gramene" id="mRNA:HanXRQr2_Chr01g0008621">
    <property type="protein sequence ID" value="CDS:HanXRQr2_Chr01g0008621.1"/>
    <property type="gene ID" value="HanXRQr2_Chr01g0008621"/>
</dbReference>
<name>A0A9K3JTG7_HELAN</name>
<evidence type="ECO:0000313" key="1">
    <source>
        <dbReference type="EMBL" id="KAF5820997.1"/>
    </source>
</evidence>
<dbReference type="Proteomes" id="UP000215914">
    <property type="component" value="Unassembled WGS sequence"/>
</dbReference>
<protein>
    <submittedName>
        <fullName evidence="1">Uncharacterized protein</fullName>
    </submittedName>
</protein>
<dbReference type="EMBL" id="MNCJ02000316">
    <property type="protein sequence ID" value="KAF5820997.1"/>
    <property type="molecule type" value="Genomic_DNA"/>
</dbReference>
<reference evidence="1" key="1">
    <citation type="journal article" date="2017" name="Nature">
        <title>The sunflower genome provides insights into oil metabolism, flowering and Asterid evolution.</title>
        <authorList>
            <person name="Badouin H."/>
            <person name="Gouzy J."/>
            <person name="Grassa C.J."/>
            <person name="Murat F."/>
            <person name="Staton S.E."/>
            <person name="Cottret L."/>
            <person name="Lelandais-Briere C."/>
            <person name="Owens G.L."/>
            <person name="Carrere S."/>
            <person name="Mayjonade B."/>
            <person name="Legrand L."/>
            <person name="Gill N."/>
            <person name="Kane N.C."/>
            <person name="Bowers J.E."/>
            <person name="Hubner S."/>
            <person name="Bellec A."/>
            <person name="Berard A."/>
            <person name="Berges H."/>
            <person name="Blanchet N."/>
            <person name="Boniface M.C."/>
            <person name="Brunel D."/>
            <person name="Catrice O."/>
            <person name="Chaidir N."/>
            <person name="Claudel C."/>
            <person name="Donnadieu C."/>
            <person name="Faraut T."/>
            <person name="Fievet G."/>
            <person name="Helmstetter N."/>
            <person name="King M."/>
            <person name="Knapp S.J."/>
            <person name="Lai Z."/>
            <person name="Le Paslier M.C."/>
            <person name="Lippi Y."/>
            <person name="Lorenzon L."/>
            <person name="Mandel J.R."/>
            <person name="Marage G."/>
            <person name="Marchand G."/>
            <person name="Marquand E."/>
            <person name="Bret-Mestries E."/>
            <person name="Morien E."/>
            <person name="Nambeesan S."/>
            <person name="Nguyen T."/>
            <person name="Pegot-Espagnet P."/>
            <person name="Pouilly N."/>
            <person name="Raftis F."/>
            <person name="Sallet E."/>
            <person name="Schiex T."/>
            <person name="Thomas J."/>
            <person name="Vandecasteele C."/>
            <person name="Vares D."/>
            <person name="Vear F."/>
            <person name="Vautrin S."/>
            <person name="Crespi M."/>
            <person name="Mangin B."/>
            <person name="Burke J.M."/>
            <person name="Salse J."/>
            <person name="Munos S."/>
            <person name="Vincourt P."/>
            <person name="Rieseberg L.H."/>
            <person name="Langlade N.B."/>
        </authorList>
    </citation>
    <scope>NUCLEOTIDE SEQUENCE</scope>
    <source>
        <tissue evidence="1">Leaves</tissue>
    </source>
</reference>
<dbReference type="AlphaFoldDB" id="A0A9K3JTG7"/>
<proteinExistence type="predicted"/>
<organism evidence="1 2">
    <name type="scientific">Helianthus annuus</name>
    <name type="common">Common sunflower</name>
    <dbReference type="NCBI Taxonomy" id="4232"/>
    <lineage>
        <taxon>Eukaryota</taxon>
        <taxon>Viridiplantae</taxon>
        <taxon>Streptophyta</taxon>
        <taxon>Embryophyta</taxon>
        <taxon>Tracheophyta</taxon>
        <taxon>Spermatophyta</taxon>
        <taxon>Magnoliopsida</taxon>
        <taxon>eudicotyledons</taxon>
        <taxon>Gunneridae</taxon>
        <taxon>Pentapetalae</taxon>
        <taxon>asterids</taxon>
        <taxon>campanulids</taxon>
        <taxon>Asterales</taxon>
        <taxon>Asteraceae</taxon>
        <taxon>Asteroideae</taxon>
        <taxon>Heliantheae alliance</taxon>
        <taxon>Heliantheae</taxon>
        <taxon>Helianthus</taxon>
    </lineage>
</organism>
<keyword evidence="2" id="KW-1185">Reference proteome</keyword>
<gene>
    <name evidence="1" type="ORF">HanXRQr2_Chr01g0008621</name>
</gene>
<sequence>MMFTVRSRQQIQQNSNPLRSCFGFDSSATVAQAVMNSRSGLFAKQRSQSFIDHGVGNPSLRSMTQSSTYSEWGSPDGKLDWVSIVRILTSLESPHLSGSEVGVRVRL</sequence>
<accession>A0A9K3JTG7</accession>